<keyword evidence="2 11" id="KW-0812">Transmembrane</keyword>
<accession>A0AAY4D4W7</accession>
<dbReference type="Pfam" id="PF15065">
    <property type="entry name" value="NCU-G1"/>
    <property type="match status" value="1"/>
</dbReference>
<dbReference type="GeneID" id="114769905"/>
<evidence type="ECO:0000256" key="10">
    <source>
        <dbReference type="ARBA" id="ARBA00044960"/>
    </source>
</evidence>
<comment type="similarity">
    <text evidence="1">Belongs to the GLMP family.</text>
</comment>
<keyword evidence="3 12" id="KW-0732">Signal</keyword>
<protein>
    <recommendedName>
        <fullName evidence="15">Glycosylated lysosomal membrane protein</fullName>
    </recommendedName>
</protein>
<evidence type="ECO:0000256" key="7">
    <source>
        <dbReference type="ARBA" id="ARBA00023228"/>
    </source>
</evidence>
<reference evidence="13 14" key="1">
    <citation type="submission" date="2020-06" db="EMBL/GenBank/DDBJ databases">
        <authorList>
            <consortium name="Wellcome Sanger Institute Data Sharing"/>
        </authorList>
    </citation>
    <scope>NUCLEOTIDE SEQUENCE [LARGE SCALE GENOMIC DNA]</scope>
</reference>
<evidence type="ECO:0000256" key="8">
    <source>
        <dbReference type="ARBA" id="ARBA00024176"/>
    </source>
</evidence>
<evidence type="ECO:0000256" key="5">
    <source>
        <dbReference type="ARBA" id="ARBA00023136"/>
    </source>
</evidence>
<dbReference type="GO" id="GO:0005765">
    <property type="term" value="C:lysosomal membrane"/>
    <property type="evidence" value="ECO:0007669"/>
    <property type="project" value="UniProtKB-SubCell"/>
</dbReference>
<reference evidence="13" key="3">
    <citation type="submission" date="2025-09" db="UniProtKB">
        <authorList>
            <consortium name="Ensembl"/>
        </authorList>
    </citation>
    <scope>IDENTIFICATION</scope>
</reference>
<proteinExistence type="inferred from homology"/>
<dbReference type="PANTHER" id="PTHR31981">
    <property type="entry name" value="GLYCOSYLATED LYSOSOMAL MEMBRANE PROTEIN"/>
    <property type="match status" value="1"/>
</dbReference>
<feature type="signal peptide" evidence="12">
    <location>
        <begin position="1"/>
        <end position="24"/>
    </location>
</feature>
<feature type="transmembrane region" description="Helical" evidence="11">
    <location>
        <begin position="369"/>
        <end position="394"/>
    </location>
</feature>
<keyword evidence="5 11" id="KW-0472">Membrane</keyword>
<dbReference type="Proteomes" id="UP000694580">
    <property type="component" value="Chromosome 20"/>
</dbReference>
<reference evidence="13" key="2">
    <citation type="submission" date="2025-08" db="UniProtKB">
        <authorList>
            <consortium name="Ensembl"/>
        </authorList>
    </citation>
    <scope>IDENTIFICATION</scope>
</reference>
<dbReference type="AlphaFoldDB" id="A0AAY4D4W7"/>
<keyword evidence="7" id="KW-0458">Lysosome</keyword>
<comment type="subunit">
    <text evidence="10">Interacts (via lumenal domain) with lysosomal protein MFSD1; the interaction starts while both proteins are still in the endoplasmic reticulum and is required for stabilization of MFSD1 in lysosomes but has no direct effect on its targeting to lysosomes or transporter activity.</text>
</comment>
<dbReference type="GeneTree" id="ENSGT00390000005131"/>
<dbReference type="Ensembl" id="ENSDCDT00010050417.1">
    <property type="protein sequence ID" value="ENSDCDP00010040542.1"/>
    <property type="gene ID" value="ENSDCDG00010025874.1"/>
</dbReference>
<evidence type="ECO:0000313" key="14">
    <source>
        <dbReference type="Proteomes" id="UP000694580"/>
    </source>
</evidence>
<evidence type="ECO:0000256" key="9">
    <source>
        <dbReference type="ARBA" id="ARBA00024189"/>
    </source>
</evidence>
<evidence type="ECO:0000256" key="12">
    <source>
        <dbReference type="SAM" id="SignalP"/>
    </source>
</evidence>
<evidence type="ECO:0000256" key="6">
    <source>
        <dbReference type="ARBA" id="ARBA00023180"/>
    </source>
</evidence>
<evidence type="ECO:0000256" key="2">
    <source>
        <dbReference type="ARBA" id="ARBA00022692"/>
    </source>
</evidence>
<comment type="function">
    <text evidence="8">Required to protect lysosomal transporter MFSD1 from lysosomal proteolysis and for MFSD1 lysosomal localization.</text>
</comment>
<evidence type="ECO:0000313" key="13">
    <source>
        <dbReference type="Ensembl" id="ENSDCDP00010040542.1"/>
    </source>
</evidence>
<keyword evidence="6" id="KW-0325">Glycoprotein</keyword>
<dbReference type="PANTHER" id="PTHR31981:SF1">
    <property type="entry name" value="GLYCOSYLATED LYSOSOMAL MEMBRANE PROTEIN"/>
    <property type="match status" value="1"/>
</dbReference>
<evidence type="ECO:0000256" key="3">
    <source>
        <dbReference type="ARBA" id="ARBA00022729"/>
    </source>
</evidence>
<dbReference type="RefSeq" id="XP_028819100.1">
    <property type="nucleotide sequence ID" value="XM_028963267.1"/>
</dbReference>
<sequence>MTGPAHTVQFCALVSLLFISRCYGLFSGDGYRRNVSMELNPGLNGSVAPPPGVGLIHVRAVGSGDTLHVLLSNLGAPALLLAHTNSSSSSLRVDWPAFLSGQASGSVKVEPEGSVQFSGAAVFTRLWEYDDANDTADPEHQPASSFFPPYELQNFSWEDLNKSVNVAEHTATLCGADRSDTFTNGSFCLAFAAFESEGRGQAWPKLLHSANSSQIQMWLEGVTPRSNHSRFALELQAVSSGELRQKVDVIKSIDDEYTPSIFKLSQWASSPTNTSSRVLGYTQWKPVAYLKANPVTEDSTPCRNSEPTPQGQLPPSGLVKAFFTEEYKASGLNMSFGISGNPFYGTSEYLSWTVLLGVGSPPLESFSPLVIAIMAVGLGTPLVLILFGGIYICIRKATHQPDGYRPIN</sequence>
<evidence type="ECO:0000256" key="11">
    <source>
        <dbReference type="SAM" id="Phobius"/>
    </source>
</evidence>
<evidence type="ECO:0000256" key="4">
    <source>
        <dbReference type="ARBA" id="ARBA00022989"/>
    </source>
</evidence>
<evidence type="ECO:0008006" key="15">
    <source>
        <dbReference type="Google" id="ProtNLM"/>
    </source>
</evidence>
<name>A0AAY4D4W7_9TELE</name>
<dbReference type="InterPro" id="IPR029382">
    <property type="entry name" value="NCU-G1"/>
</dbReference>
<comment type="subcellular location">
    <subcellularLocation>
        <location evidence="9">Lysosome membrane</location>
        <topology evidence="9">Single-pass type I membrane protein</topology>
        <orientation evidence="9">Lumenal side</orientation>
    </subcellularLocation>
</comment>
<organism evidence="13 14">
    <name type="scientific">Denticeps clupeoides</name>
    <name type="common">denticle herring</name>
    <dbReference type="NCBI Taxonomy" id="299321"/>
    <lineage>
        <taxon>Eukaryota</taxon>
        <taxon>Metazoa</taxon>
        <taxon>Chordata</taxon>
        <taxon>Craniata</taxon>
        <taxon>Vertebrata</taxon>
        <taxon>Euteleostomi</taxon>
        <taxon>Actinopterygii</taxon>
        <taxon>Neopterygii</taxon>
        <taxon>Teleostei</taxon>
        <taxon>Clupei</taxon>
        <taxon>Clupeiformes</taxon>
        <taxon>Denticipitoidei</taxon>
        <taxon>Denticipitidae</taxon>
        <taxon>Denticeps</taxon>
    </lineage>
</organism>
<gene>
    <name evidence="13" type="primary">GLMP</name>
</gene>
<feature type="chain" id="PRO_5044278622" description="Glycosylated lysosomal membrane protein" evidence="12">
    <location>
        <begin position="25"/>
        <end position="408"/>
    </location>
</feature>
<evidence type="ECO:0000256" key="1">
    <source>
        <dbReference type="ARBA" id="ARBA00010599"/>
    </source>
</evidence>
<keyword evidence="14" id="KW-1185">Reference proteome</keyword>
<keyword evidence="4 11" id="KW-1133">Transmembrane helix</keyword>